<name>A0A0F9HIX5_9ZZZZ</name>
<gene>
    <name evidence="1" type="ORF">LCGC14_1777530</name>
</gene>
<evidence type="ECO:0000313" key="1">
    <source>
        <dbReference type="EMBL" id="KKM03122.1"/>
    </source>
</evidence>
<feature type="non-terminal residue" evidence="1">
    <location>
        <position position="1"/>
    </location>
</feature>
<reference evidence="1" key="1">
    <citation type="journal article" date="2015" name="Nature">
        <title>Complex archaea that bridge the gap between prokaryotes and eukaryotes.</title>
        <authorList>
            <person name="Spang A."/>
            <person name="Saw J.H."/>
            <person name="Jorgensen S.L."/>
            <person name="Zaremba-Niedzwiedzka K."/>
            <person name="Martijn J."/>
            <person name="Lind A.E."/>
            <person name="van Eijk R."/>
            <person name="Schleper C."/>
            <person name="Guy L."/>
            <person name="Ettema T.J."/>
        </authorList>
    </citation>
    <scope>NUCLEOTIDE SEQUENCE</scope>
</reference>
<protein>
    <submittedName>
        <fullName evidence="1">Uncharacterized protein</fullName>
    </submittedName>
</protein>
<comment type="caution">
    <text evidence="1">The sequence shown here is derived from an EMBL/GenBank/DDBJ whole genome shotgun (WGS) entry which is preliminary data.</text>
</comment>
<proteinExistence type="predicted"/>
<dbReference type="EMBL" id="LAZR01016759">
    <property type="protein sequence ID" value="KKM03122.1"/>
    <property type="molecule type" value="Genomic_DNA"/>
</dbReference>
<dbReference type="AlphaFoldDB" id="A0A0F9HIX5"/>
<organism evidence="1">
    <name type="scientific">marine sediment metagenome</name>
    <dbReference type="NCBI Taxonomy" id="412755"/>
    <lineage>
        <taxon>unclassified sequences</taxon>
        <taxon>metagenomes</taxon>
        <taxon>ecological metagenomes</taxon>
    </lineage>
</organism>
<sequence>EWLELWATYKERKDFHLEIWKNGL</sequence>
<accession>A0A0F9HIX5</accession>